<dbReference type="RefSeq" id="WP_035635619.1">
    <property type="nucleotide sequence ID" value="NZ_CP017479.1"/>
</dbReference>
<protein>
    <recommendedName>
        <fullName evidence="3">Phage protein D</fullName>
    </recommendedName>
</protein>
<sequence>MFYLTSDITIGSYKQVKASKVTWKTSVNSFTDTCTIDLPRITYMKTVRTVTEDMQEPNERKEYVFKENDKISVSLGYDGNNVKRFEGFIKRVNMGMPVQIECEGYSYLLYDIIFNKSYANVTVKQLLTDVCSGTDIVLSPEMPNIPLKNVRFKNATGFQVLEWLEKECHLVVYFNFNELYVGTQFGKKQNTVKFRLGWNTVKEDDLKKRIVDKNVRIVIEEKNSNGEVRKTKSDIEKYGPDKTVKIKAGIPANLLKEIANRLQTKKNYNGYEGDITAFLEPAANKGMIAVITDKLYPEREGSYFVETVTGEFGKNGGRQKIQLGFIAK</sequence>
<keyword evidence="2" id="KW-1185">Reference proteome</keyword>
<accession>A0AAC9N6X0</accession>
<dbReference type="KEGG" id="fgl:EM308_08425"/>
<evidence type="ECO:0000313" key="2">
    <source>
        <dbReference type="Proteomes" id="UP000175968"/>
    </source>
</evidence>
<evidence type="ECO:0008006" key="3">
    <source>
        <dbReference type="Google" id="ProtNLM"/>
    </source>
</evidence>
<dbReference type="Proteomes" id="UP000175968">
    <property type="component" value="Chromosome"/>
</dbReference>
<dbReference type="EMBL" id="CP017479">
    <property type="protein sequence ID" value="AOW09523.1"/>
    <property type="molecule type" value="Genomic_DNA"/>
</dbReference>
<dbReference type="AlphaFoldDB" id="A0AAC9N6X0"/>
<evidence type="ECO:0000313" key="1">
    <source>
        <dbReference type="EMBL" id="AOW09523.1"/>
    </source>
</evidence>
<gene>
    <name evidence="1" type="ORF">EM308_08425</name>
</gene>
<proteinExistence type="predicted"/>
<dbReference type="SUPFAM" id="SSF69279">
    <property type="entry name" value="Phage tail proteins"/>
    <property type="match status" value="1"/>
</dbReference>
<name>A0AAC9N6X0_9FLAO</name>
<reference evidence="1 2" key="1">
    <citation type="submission" date="2016-10" db="EMBL/GenBank/DDBJ databases">
        <title>Flavobacterium gilvum sp. nov., isolated from stream water.</title>
        <authorList>
            <person name="Shin S.-K."/>
            <person name="Cho Y.-J."/>
            <person name="Yi H."/>
        </authorList>
    </citation>
    <scope>NUCLEOTIDE SEQUENCE [LARGE SCALE GENOMIC DNA]</scope>
    <source>
        <strain evidence="1 2">EM1308</strain>
    </source>
</reference>
<organism evidence="1 2">
    <name type="scientific">Flavobacterium gilvum</name>
    <dbReference type="NCBI Taxonomy" id="1492737"/>
    <lineage>
        <taxon>Bacteria</taxon>
        <taxon>Pseudomonadati</taxon>
        <taxon>Bacteroidota</taxon>
        <taxon>Flavobacteriia</taxon>
        <taxon>Flavobacteriales</taxon>
        <taxon>Flavobacteriaceae</taxon>
        <taxon>Flavobacterium</taxon>
    </lineage>
</organism>